<comment type="function">
    <text evidence="1">Component of the U5 snRNP complex that is required for spliceosome assembly and for pre-mRNA splicing.</text>
</comment>
<name>A0ABD3XGH8_SINWO</name>
<feature type="domain" description="AAR2 C-terminal" evidence="9">
    <location>
        <begin position="230"/>
        <end position="385"/>
    </location>
</feature>
<comment type="similarity">
    <text evidence="2">Belongs to the AAR2 family.</text>
</comment>
<dbReference type="InterPro" id="IPR038516">
    <property type="entry name" value="AAR2_N_sf"/>
</dbReference>
<evidence type="ECO:0000256" key="5">
    <source>
        <dbReference type="ARBA" id="ARBA00022728"/>
    </source>
</evidence>
<dbReference type="GO" id="GO:0006397">
    <property type="term" value="P:mRNA processing"/>
    <property type="evidence" value="ECO:0007669"/>
    <property type="project" value="UniProtKB-KW"/>
</dbReference>
<keyword evidence="6" id="KW-0508">mRNA splicing</keyword>
<keyword evidence="5" id="KW-0747">Spliceosome</keyword>
<dbReference type="GO" id="GO:0008380">
    <property type="term" value="P:RNA splicing"/>
    <property type="evidence" value="ECO:0007669"/>
    <property type="project" value="UniProtKB-KW"/>
</dbReference>
<evidence type="ECO:0000256" key="7">
    <source>
        <dbReference type="ARBA" id="ARBA00030625"/>
    </source>
</evidence>
<dbReference type="FunFam" id="2.60.34.20:FF:000001">
    <property type="entry name" value="protein AAR2 homolog"/>
    <property type="match status" value="1"/>
</dbReference>
<feature type="domain" description="AAR2 N-terminal" evidence="10">
    <location>
        <begin position="47"/>
        <end position="178"/>
    </location>
</feature>
<dbReference type="FunFam" id="1.25.40.550:FF:000001">
    <property type="entry name" value="AAR2 splicing factor homolog"/>
    <property type="match status" value="1"/>
</dbReference>
<dbReference type="Pfam" id="PF20981">
    <property type="entry name" value="AAR2_1st"/>
    <property type="match status" value="1"/>
</dbReference>
<dbReference type="InterPro" id="IPR033647">
    <property type="entry name" value="Aar2_N"/>
</dbReference>
<evidence type="ECO:0000256" key="8">
    <source>
        <dbReference type="ARBA" id="ARBA00047009"/>
    </source>
</evidence>
<dbReference type="CDD" id="cd13778">
    <property type="entry name" value="Aar2_C"/>
    <property type="match status" value="1"/>
</dbReference>
<comment type="caution">
    <text evidence="11">The sequence shown here is derived from an EMBL/GenBank/DDBJ whole genome shotgun (WGS) entry which is preliminary data.</text>
</comment>
<gene>
    <name evidence="11" type="ORF">ACJMK2_025279</name>
</gene>
<dbReference type="AlphaFoldDB" id="A0ABD3XGH8"/>
<evidence type="ECO:0000313" key="11">
    <source>
        <dbReference type="EMBL" id="KAL3885185.1"/>
    </source>
</evidence>
<dbReference type="EMBL" id="JBJQND010000002">
    <property type="protein sequence ID" value="KAL3885185.1"/>
    <property type="molecule type" value="Genomic_DNA"/>
</dbReference>
<reference evidence="11 12" key="1">
    <citation type="submission" date="2024-11" db="EMBL/GenBank/DDBJ databases">
        <title>Chromosome-level genome assembly of the freshwater bivalve Anodonta woodiana.</title>
        <authorList>
            <person name="Chen X."/>
        </authorList>
    </citation>
    <scope>NUCLEOTIDE SEQUENCE [LARGE SCALE GENOMIC DNA]</scope>
    <source>
        <strain evidence="11">MN2024</strain>
        <tissue evidence="11">Gills</tissue>
    </source>
</reference>
<sequence>MYHECKIHSGDCGVLYQGPLCKMLLTYQGGEMACKMDPETAKVLFKEGATLLFFDVPEGTEFGIDYNSWTVGPNFQGVKMIPPGIHFVYYSSRSNNGDTGPRTGFFYNFQRQEIIVRKWDKYNEDVKTDPVSEDEVERYRKNMENLDRFLGPYPYENYKKWVSMSSYVTADLLNRLQPENRRISSVTEFISEASDSKSRLAAMQSKMETESDSRDKLPELTTKPEAVVHFTKLHNQRYPQGSSPDEITKHSLDSSYVLEQTIKSSYQSKEMDLLGEIQFSFICFLIGQVYDAFDQWKKLVHLMCNSKEALEKHNELYMNLISVLHYQIREIPEDFFVDIVSQHNFLTNTLHEFFCNIEYGNPDVALKRRALKFRDHLTVKFKWDFTSEPDDFAPVVVE</sequence>
<evidence type="ECO:0000256" key="6">
    <source>
        <dbReference type="ARBA" id="ARBA00023187"/>
    </source>
</evidence>
<proteinExistence type="inferred from homology"/>
<evidence type="ECO:0000313" key="12">
    <source>
        <dbReference type="Proteomes" id="UP001634394"/>
    </source>
</evidence>
<dbReference type="Gene3D" id="1.25.40.550">
    <property type="entry name" value="Aar2, C-terminal domain-like"/>
    <property type="match status" value="1"/>
</dbReference>
<organism evidence="11 12">
    <name type="scientific">Sinanodonta woodiana</name>
    <name type="common">Chinese pond mussel</name>
    <name type="synonym">Anodonta woodiana</name>
    <dbReference type="NCBI Taxonomy" id="1069815"/>
    <lineage>
        <taxon>Eukaryota</taxon>
        <taxon>Metazoa</taxon>
        <taxon>Spiralia</taxon>
        <taxon>Lophotrochozoa</taxon>
        <taxon>Mollusca</taxon>
        <taxon>Bivalvia</taxon>
        <taxon>Autobranchia</taxon>
        <taxon>Heteroconchia</taxon>
        <taxon>Palaeoheterodonta</taxon>
        <taxon>Unionida</taxon>
        <taxon>Unionoidea</taxon>
        <taxon>Unionidae</taxon>
        <taxon>Unioninae</taxon>
        <taxon>Sinanodonta</taxon>
    </lineage>
</organism>
<evidence type="ECO:0000259" key="10">
    <source>
        <dbReference type="Pfam" id="PF20981"/>
    </source>
</evidence>
<dbReference type="PANTHER" id="PTHR12689:SF4">
    <property type="entry name" value="PROTEIN AAR2 HOMOLOG"/>
    <property type="match status" value="1"/>
</dbReference>
<protein>
    <recommendedName>
        <fullName evidence="3">Protein AAR2 homolog</fullName>
    </recommendedName>
    <alternativeName>
        <fullName evidence="7">AAR2 splicing factor homolog</fullName>
    </alternativeName>
</protein>
<dbReference type="InterPro" id="IPR007946">
    <property type="entry name" value="AAR2"/>
</dbReference>
<keyword evidence="12" id="KW-1185">Reference proteome</keyword>
<evidence type="ECO:0000256" key="3">
    <source>
        <dbReference type="ARBA" id="ARBA00016372"/>
    </source>
</evidence>
<dbReference type="InterPro" id="IPR038514">
    <property type="entry name" value="AAR2_C_sf"/>
</dbReference>
<dbReference type="CDD" id="cd13777">
    <property type="entry name" value="Aar2_N"/>
    <property type="match status" value="1"/>
</dbReference>
<dbReference type="Gene3D" id="2.60.34.20">
    <property type="match status" value="1"/>
</dbReference>
<accession>A0ABD3XGH8</accession>
<comment type="subunit">
    <text evidence="8">Interacts with PRPF8 (via RNase H homology domain). Component of a U5 snRNP complex that contains PRPF8.</text>
</comment>
<dbReference type="InterPro" id="IPR033648">
    <property type="entry name" value="AAR2_C"/>
</dbReference>
<dbReference type="Proteomes" id="UP001634394">
    <property type="component" value="Unassembled WGS sequence"/>
</dbReference>
<evidence type="ECO:0000259" key="9">
    <source>
        <dbReference type="Pfam" id="PF05282"/>
    </source>
</evidence>
<evidence type="ECO:0000256" key="1">
    <source>
        <dbReference type="ARBA" id="ARBA00003708"/>
    </source>
</evidence>
<evidence type="ECO:0000256" key="2">
    <source>
        <dbReference type="ARBA" id="ARBA00006281"/>
    </source>
</evidence>
<dbReference type="PANTHER" id="PTHR12689">
    <property type="entry name" value="A1 CISTRON SPLICING FACTOR AAR2-RELATED"/>
    <property type="match status" value="1"/>
</dbReference>
<dbReference type="GO" id="GO:0005681">
    <property type="term" value="C:spliceosomal complex"/>
    <property type="evidence" value="ECO:0007669"/>
    <property type="project" value="UniProtKB-KW"/>
</dbReference>
<evidence type="ECO:0000256" key="4">
    <source>
        <dbReference type="ARBA" id="ARBA00022664"/>
    </source>
</evidence>
<keyword evidence="4" id="KW-0507">mRNA processing</keyword>
<dbReference type="Pfam" id="PF05282">
    <property type="entry name" value="AAR2"/>
    <property type="match status" value="1"/>
</dbReference>